<evidence type="ECO:0000313" key="2">
    <source>
        <dbReference type="Proteomes" id="UP000250321"/>
    </source>
</evidence>
<keyword evidence="2" id="KW-1185">Reference proteome</keyword>
<protein>
    <submittedName>
        <fullName evidence="1">Uncharacterized protein</fullName>
    </submittedName>
</protein>
<dbReference type="STRING" id="2094558.A0A314Y694"/>
<evidence type="ECO:0000313" key="1">
    <source>
        <dbReference type="EMBL" id="PQQ00031.1"/>
    </source>
</evidence>
<dbReference type="Proteomes" id="UP000250321">
    <property type="component" value="Unassembled WGS sequence"/>
</dbReference>
<dbReference type="OrthoDB" id="9984778at2759"/>
<comment type="caution">
    <text evidence="1">The sequence shown here is derived from an EMBL/GenBank/DDBJ whole genome shotgun (WGS) entry which is preliminary data.</text>
</comment>
<accession>A0A314Y694</accession>
<gene>
    <name evidence="1" type="ORF">Pyn_03960</name>
</gene>
<dbReference type="EMBL" id="PJQY01001746">
    <property type="protein sequence ID" value="PQQ00031.1"/>
    <property type="molecule type" value="Genomic_DNA"/>
</dbReference>
<organism evidence="1 2">
    <name type="scientific">Prunus yedoensis var. nudiflora</name>
    <dbReference type="NCBI Taxonomy" id="2094558"/>
    <lineage>
        <taxon>Eukaryota</taxon>
        <taxon>Viridiplantae</taxon>
        <taxon>Streptophyta</taxon>
        <taxon>Embryophyta</taxon>
        <taxon>Tracheophyta</taxon>
        <taxon>Spermatophyta</taxon>
        <taxon>Magnoliopsida</taxon>
        <taxon>eudicotyledons</taxon>
        <taxon>Gunneridae</taxon>
        <taxon>Pentapetalae</taxon>
        <taxon>rosids</taxon>
        <taxon>fabids</taxon>
        <taxon>Rosales</taxon>
        <taxon>Rosaceae</taxon>
        <taxon>Amygdaloideae</taxon>
        <taxon>Amygdaleae</taxon>
        <taxon>Prunus</taxon>
    </lineage>
</organism>
<proteinExistence type="predicted"/>
<name>A0A314Y694_PRUYE</name>
<reference evidence="1 2" key="1">
    <citation type="submission" date="2018-02" db="EMBL/GenBank/DDBJ databases">
        <title>Draft genome of wild Prunus yedoensis var. nudiflora.</title>
        <authorList>
            <person name="Baek S."/>
            <person name="Kim J.-H."/>
            <person name="Choi K."/>
            <person name="Kim G.-B."/>
            <person name="Cho A."/>
            <person name="Jang H."/>
            <person name="Shin C.-H."/>
            <person name="Yu H.-J."/>
            <person name="Mun J.-H."/>
        </authorList>
    </citation>
    <scope>NUCLEOTIDE SEQUENCE [LARGE SCALE GENOMIC DNA]</scope>
    <source>
        <strain evidence="2">cv. Jeju island</strain>
        <tissue evidence="1">Leaf</tissue>
    </source>
</reference>
<sequence length="75" mass="8519">MQRLGVIKRVMPEFDEGRGPRLRALKKLPPLVNYGSHEIQSSSKCSHLCNLLGGFGSRCSCQVFSMCNHMFRQLH</sequence>
<dbReference type="AlphaFoldDB" id="A0A314Y694"/>